<protein>
    <recommendedName>
        <fullName evidence="2">Capsule synthesis protein CapA domain-containing protein</fullName>
    </recommendedName>
</protein>
<proteinExistence type="inferred from homology"/>
<dbReference type="Gene3D" id="3.60.21.10">
    <property type="match status" value="1"/>
</dbReference>
<dbReference type="Pfam" id="PF09587">
    <property type="entry name" value="PGA_cap"/>
    <property type="match status" value="1"/>
</dbReference>
<dbReference type="CDD" id="cd07381">
    <property type="entry name" value="MPP_CapA"/>
    <property type="match status" value="1"/>
</dbReference>
<dbReference type="InterPro" id="IPR019079">
    <property type="entry name" value="Capsule_synth_CapA"/>
</dbReference>
<comment type="similarity">
    <text evidence="1">Belongs to the CapA family.</text>
</comment>
<dbReference type="SUPFAM" id="SSF56300">
    <property type="entry name" value="Metallo-dependent phosphatases"/>
    <property type="match status" value="1"/>
</dbReference>
<evidence type="ECO:0000259" key="2">
    <source>
        <dbReference type="SMART" id="SM00854"/>
    </source>
</evidence>
<dbReference type="PANTHER" id="PTHR33393:SF13">
    <property type="entry name" value="PGA BIOSYNTHESIS PROTEIN CAPA"/>
    <property type="match status" value="1"/>
</dbReference>
<dbReference type="Proteomes" id="UP000176186">
    <property type="component" value="Unassembled WGS sequence"/>
</dbReference>
<accession>A0A1F6BHB3</accession>
<comment type="caution">
    <text evidence="3">The sequence shown here is derived from an EMBL/GenBank/DDBJ whole genome shotgun (WGS) entry which is preliminary data.</text>
</comment>
<dbReference type="EMBL" id="MFKE01000003">
    <property type="protein sequence ID" value="OGG35907.1"/>
    <property type="molecule type" value="Genomic_DNA"/>
</dbReference>
<dbReference type="SMART" id="SM00854">
    <property type="entry name" value="PGA_cap"/>
    <property type="match status" value="1"/>
</dbReference>
<dbReference type="STRING" id="1798401.A2363_01525"/>
<name>A0A1F6BHB3_9BACT</name>
<gene>
    <name evidence="3" type="ORF">A2363_01525</name>
</gene>
<dbReference type="InterPro" id="IPR029052">
    <property type="entry name" value="Metallo-depent_PP-like"/>
</dbReference>
<dbReference type="InterPro" id="IPR052169">
    <property type="entry name" value="CW_Biosynth-Accessory"/>
</dbReference>
<reference evidence="3 4" key="1">
    <citation type="journal article" date="2016" name="Nat. Commun.">
        <title>Thousands of microbial genomes shed light on interconnected biogeochemical processes in an aquifer system.</title>
        <authorList>
            <person name="Anantharaman K."/>
            <person name="Brown C.T."/>
            <person name="Hug L.A."/>
            <person name="Sharon I."/>
            <person name="Castelle C.J."/>
            <person name="Probst A.J."/>
            <person name="Thomas B.C."/>
            <person name="Singh A."/>
            <person name="Wilkins M.J."/>
            <person name="Karaoz U."/>
            <person name="Brodie E.L."/>
            <person name="Williams K.H."/>
            <person name="Hubbard S.S."/>
            <person name="Banfield J.F."/>
        </authorList>
    </citation>
    <scope>NUCLEOTIDE SEQUENCE [LARGE SCALE GENOMIC DNA]</scope>
</reference>
<sequence length="332" mass="36443">MIRTLLIYLFGGVFGLGSFLGSTASPPQPQWTLVATGDIIPARSVNYQMTVRNDFLWPIRDIAPLLKSADITLINLESPLVKNCPLTNTGMVFCGDKRFVQALTFAGVDVVNLANNHTVNYGWEGLKETEDVLREIAIQTTGVTTQGPCANQSYFCSKKTMKTIRGINIGFVGYTIVGKTVDEEALAADIAALGTQTDVLVVSFHWGEEYSRFPVGAPDDPRIIGRLAVDSGADVVIGNHPHWIQGMEYYRGVPIFYALGNTIFDQEWSKETKEGIITEIRFNGATIENIIIHPLRISDYGHAQLLDGKDEEDVLSIFQSASNQLAGTPLEN</sequence>
<evidence type="ECO:0000256" key="1">
    <source>
        <dbReference type="ARBA" id="ARBA00005662"/>
    </source>
</evidence>
<dbReference type="AlphaFoldDB" id="A0A1F6BHB3"/>
<feature type="domain" description="Capsule synthesis protein CapA" evidence="2">
    <location>
        <begin position="32"/>
        <end position="266"/>
    </location>
</feature>
<evidence type="ECO:0000313" key="4">
    <source>
        <dbReference type="Proteomes" id="UP000176186"/>
    </source>
</evidence>
<dbReference type="PANTHER" id="PTHR33393">
    <property type="entry name" value="POLYGLUTAMINE SYNTHESIS ACCESSORY PROTEIN RV0574C-RELATED"/>
    <property type="match status" value="1"/>
</dbReference>
<organism evidence="3 4">
    <name type="scientific">Candidatus Gottesmanbacteria bacterium RIFOXYB1_FULL_47_11</name>
    <dbReference type="NCBI Taxonomy" id="1798401"/>
    <lineage>
        <taxon>Bacteria</taxon>
        <taxon>Candidatus Gottesmaniibacteriota</taxon>
    </lineage>
</organism>
<evidence type="ECO:0000313" key="3">
    <source>
        <dbReference type="EMBL" id="OGG35907.1"/>
    </source>
</evidence>